<feature type="transmembrane region" description="Helical" evidence="9">
    <location>
        <begin position="45"/>
        <end position="63"/>
    </location>
</feature>
<evidence type="ECO:0000256" key="6">
    <source>
        <dbReference type="ARBA" id="ARBA00022989"/>
    </source>
</evidence>
<evidence type="ECO:0000313" key="11">
    <source>
        <dbReference type="Proteomes" id="UP001312865"/>
    </source>
</evidence>
<proteinExistence type="inferred from homology"/>
<keyword evidence="4 8" id="KW-1003">Cell membrane</keyword>
<keyword evidence="11" id="KW-1185">Reference proteome</keyword>
<comment type="function">
    <text evidence="8">Probably a riboflavin-binding protein that interacts with the energy-coupling factor (ECF) ABC-transporter complex.</text>
</comment>
<gene>
    <name evidence="10" type="ORF">WAK64_08765</name>
</gene>
<dbReference type="InterPro" id="IPR024529">
    <property type="entry name" value="ECF_trnsprt_substrate-spec"/>
</dbReference>
<evidence type="ECO:0000256" key="8">
    <source>
        <dbReference type="PIRNR" id="PIRNR037778"/>
    </source>
</evidence>
<keyword evidence="3 8" id="KW-0813">Transport</keyword>
<evidence type="ECO:0000256" key="9">
    <source>
        <dbReference type="SAM" id="Phobius"/>
    </source>
</evidence>
<name>A0ABU8HCS4_9BACI</name>
<evidence type="ECO:0000256" key="7">
    <source>
        <dbReference type="ARBA" id="ARBA00023136"/>
    </source>
</evidence>
<dbReference type="Proteomes" id="UP001312865">
    <property type="component" value="Unassembled WGS sequence"/>
</dbReference>
<dbReference type="RefSeq" id="WP_336586584.1">
    <property type="nucleotide sequence ID" value="NZ_JBBAXC010000006.1"/>
</dbReference>
<keyword evidence="7 8" id="KW-0472">Membrane</keyword>
<accession>A0ABU8HCS4</accession>
<evidence type="ECO:0000256" key="3">
    <source>
        <dbReference type="ARBA" id="ARBA00022448"/>
    </source>
</evidence>
<organism evidence="10 11">
    <name type="scientific">Bacillus spongiae</name>
    <dbReference type="NCBI Taxonomy" id="2683610"/>
    <lineage>
        <taxon>Bacteria</taxon>
        <taxon>Bacillati</taxon>
        <taxon>Bacillota</taxon>
        <taxon>Bacilli</taxon>
        <taxon>Bacillales</taxon>
        <taxon>Bacillaceae</taxon>
        <taxon>Bacillus</taxon>
    </lineage>
</organism>
<feature type="transmembrane region" description="Helical" evidence="9">
    <location>
        <begin position="6"/>
        <end position="25"/>
    </location>
</feature>
<dbReference type="InterPro" id="IPR025720">
    <property type="entry name" value="RibU"/>
</dbReference>
<evidence type="ECO:0000313" key="10">
    <source>
        <dbReference type="EMBL" id="MEI5907146.1"/>
    </source>
</evidence>
<dbReference type="PIRSF" id="PIRSF037778">
    <property type="entry name" value="UCP037778_transp_RibU"/>
    <property type="match status" value="1"/>
</dbReference>
<keyword evidence="5 9" id="KW-0812">Transmembrane</keyword>
<dbReference type="EMBL" id="JBBAXC010000006">
    <property type="protein sequence ID" value="MEI5907146.1"/>
    <property type="molecule type" value="Genomic_DNA"/>
</dbReference>
<dbReference type="PANTHER" id="PTHR38438">
    <property type="entry name" value="RIBOFLAVIN TRANSPORTER RIBU"/>
    <property type="match status" value="1"/>
</dbReference>
<evidence type="ECO:0000256" key="1">
    <source>
        <dbReference type="ARBA" id="ARBA00004651"/>
    </source>
</evidence>
<protein>
    <recommendedName>
        <fullName evidence="8">Riboflavin transporter</fullName>
    </recommendedName>
</protein>
<dbReference type="Pfam" id="PF12822">
    <property type="entry name" value="ECF_trnsprt"/>
    <property type="match status" value="1"/>
</dbReference>
<comment type="similarity">
    <text evidence="2 8">Belongs to the prokaryotic riboflavin transporter (P-RFT) (TC 2.A.87) family.</text>
</comment>
<comment type="subcellular location">
    <subcellularLocation>
        <location evidence="1">Cell membrane</location>
        <topology evidence="1">Multi-pass membrane protein</topology>
    </subcellularLocation>
</comment>
<reference evidence="10 11" key="1">
    <citation type="journal article" date="2018" name="J. Microbiol.">
        <title>Bacillus spongiae sp. nov., isolated from sponge of Jeju Island.</title>
        <authorList>
            <person name="Lee G.E."/>
            <person name="Im W.T."/>
            <person name="Park J.S."/>
        </authorList>
    </citation>
    <scope>NUCLEOTIDE SEQUENCE [LARGE SCALE GENOMIC DNA]</scope>
    <source>
        <strain evidence="10 11">135PIL107-10</strain>
    </source>
</reference>
<feature type="transmembrane region" description="Helical" evidence="9">
    <location>
        <begin position="159"/>
        <end position="178"/>
    </location>
</feature>
<evidence type="ECO:0000256" key="5">
    <source>
        <dbReference type="ARBA" id="ARBA00022692"/>
    </source>
</evidence>
<keyword evidence="6 9" id="KW-1133">Transmembrane helix</keyword>
<feature type="transmembrane region" description="Helical" evidence="9">
    <location>
        <begin position="112"/>
        <end position="139"/>
    </location>
</feature>
<feature type="transmembrane region" description="Helical" evidence="9">
    <location>
        <begin position="83"/>
        <end position="100"/>
    </location>
</feature>
<dbReference type="PANTHER" id="PTHR38438:SF1">
    <property type="entry name" value="RIBOFLAVIN TRANSPORTER RIBU"/>
    <property type="match status" value="1"/>
</dbReference>
<evidence type="ECO:0000256" key="4">
    <source>
        <dbReference type="ARBA" id="ARBA00022475"/>
    </source>
</evidence>
<comment type="caution">
    <text evidence="10">The sequence shown here is derived from an EMBL/GenBank/DDBJ whole genome shotgun (WGS) entry which is preliminary data.</text>
</comment>
<evidence type="ECO:0000256" key="2">
    <source>
        <dbReference type="ARBA" id="ARBA00005540"/>
    </source>
</evidence>
<dbReference type="Gene3D" id="1.10.1760.20">
    <property type="match status" value="1"/>
</dbReference>
<sequence length="193" mass="21732">MKKFNVRTYVSIGMLSGLAFVLMILKFPLPAFPTMLKVDFSDVPALIAMIIFGPLAGILVELFKNILDYFLSGSETGVPVGHIANFMAGILFILPVYYIYNKFKTKKGMTLGLVVGSVFMAIMMSVLNYFVFLPAYSFFLNLEAMSSEATRELIVKGILPFNVIKGFLISIVFMLMFVRLRSWIDKQTQYRGV</sequence>